<comment type="caution">
    <text evidence="1">The sequence shown here is derived from an EMBL/GenBank/DDBJ whole genome shotgun (WGS) entry which is preliminary data.</text>
</comment>
<accession>A0A1G2K9L9</accession>
<dbReference type="AlphaFoldDB" id="A0A1G2K9L9"/>
<dbReference type="Proteomes" id="UP000177152">
    <property type="component" value="Unassembled WGS sequence"/>
</dbReference>
<evidence type="ECO:0000313" key="1">
    <source>
        <dbReference type="EMBL" id="OGZ95108.1"/>
    </source>
</evidence>
<gene>
    <name evidence="1" type="ORF">A2633_06265</name>
</gene>
<sequence length="388" mass="44111">MPKRYIITNFAYGFGPFLRTTELALAVNEILFKVTGENFGIIVPWVYGESQKQILLEEFADVLKERPDAIVLDKRIGSELELIFYGERGYEESLKYFHKNHERVVEAVNQYIAKGIIAETFNGEPVPVEKSSIALCVSRAPRVYFDIEPSYYTSFGYVSEILERSLEVPEISSARELREALIPLSRDVEKRHRLHFIADPATFSYLENHQARYAGEILTPPNALPPKDADCAHIERGIYVTITGIPGLERLFAEARQLGFRLYSNKPKFIPDAIRALPHILRCKNIPLHFARAGWGSIWYSLFTGVPFVASKFDSHDDPEIYFNNLCIEKLGLGMVYSGQPLSELLGFTDAYKTAVLRESARIQKTYGTQNGVTYTAEKIADDFLKNF</sequence>
<dbReference type="SUPFAM" id="SSF53756">
    <property type="entry name" value="UDP-Glycosyltransferase/glycogen phosphorylase"/>
    <property type="match status" value="1"/>
</dbReference>
<dbReference type="EMBL" id="MHQC01000017">
    <property type="protein sequence ID" value="OGZ95108.1"/>
    <property type="molecule type" value="Genomic_DNA"/>
</dbReference>
<name>A0A1G2K9L9_9BACT</name>
<evidence type="ECO:0000313" key="2">
    <source>
        <dbReference type="Proteomes" id="UP000177152"/>
    </source>
</evidence>
<reference evidence="1 2" key="1">
    <citation type="journal article" date="2016" name="Nat. Commun.">
        <title>Thousands of microbial genomes shed light on interconnected biogeochemical processes in an aquifer system.</title>
        <authorList>
            <person name="Anantharaman K."/>
            <person name="Brown C.T."/>
            <person name="Hug L.A."/>
            <person name="Sharon I."/>
            <person name="Castelle C.J."/>
            <person name="Probst A.J."/>
            <person name="Thomas B.C."/>
            <person name="Singh A."/>
            <person name="Wilkins M.J."/>
            <person name="Karaoz U."/>
            <person name="Brodie E.L."/>
            <person name="Williams K.H."/>
            <person name="Hubbard S.S."/>
            <person name="Banfield J.F."/>
        </authorList>
    </citation>
    <scope>NUCLEOTIDE SEQUENCE [LARGE SCALE GENOMIC DNA]</scope>
</reference>
<protein>
    <submittedName>
        <fullName evidence="1">Uncharacterized protein</fullName>
    </submittedName>
</protein>
<proteinExistence type="predicted"/>
<organism evidence="1 2">
    <name type="scientific">Candidatus Sungbacteria bacterium RIFCSPHIGHO2_01_FULL_47_32</name>
    <dbReference type="NCBI Taxonomy" id="1802264"/>
    <lineage>
        <taxon>Bacteria</taxon>
        <taxon>Candidatus Sungiibacteriota</taxon>
    </lineage>
</organism>